<feature type="chain" id="PRO_5025592122" evidence="2">
    <location>
        <begin position="18"/>
        <end position="459"/>
    </location>
</feature>
<feature type="region of interest" description="Disordered" evidence="1">
    <location>
        <begin position="125"/>
        <end position="256"/>
    </location>
</feature>
<dbReference type="Proteomes" id="UP000483820">
    <property type="component" value="Chromosome X"/>
</dbReference>
<dbReference type="AlphaFoldDB" id="A0A6A5G2G9"/>
<keyword evidence="2" id="KW-0732">Signal</keyword>
<feature type="compositionally biased region" description="Low complexity" evidence="1">
    <location>
        <begin position="247"/>
        <end position="256"/>
    </location>
</feature>
<dbReference type="CTD" id="9826568"/>
<evidence type="ECO:0000313" key="3">
    <source>
        <dbReference type="EMBL" id="KAF1748804.1"/>
    </source>
</evidence>
<feature type="compositionally biased region" description="Low complexity" evidence="1">
    <location>
        <begin position="163"/>
        <end position="194"/>
    </location>
</feature>
<evidence type="ECO:0000256" key="2">
    <source>
        <dbReference type="SAM" id="SignalP"/>
    </source>
</evidence>
<feature type="compositionally biased region" description="Low complexity" evidence="1">
    <location>
        <begin position="125"/>
        <end position="156"/>
    </location>
</feature>
<gene>
    <name evidence="3" type="ORF">GCK72_025271</name>
</gene>
<feature type="compositionally biased region" description="Low complexity" evidence="1">
    <location>
        <begin position="214"/>
        <end position="226"/>
    </location>
</feature>
<sequence length="459" mass="51668">MLLLELLLLFFITLVLCEKVKRQEQNITHEIPKFKRGPIVIVDETALTNPNSFDYDFSDDLDKPADKQDLYDQFIDQLPMFHIYKLGTDRGVTQVPIVTRAGDTWFTPSTISNREQKFTFYMTTPMTPKKKTTTTSAPTTRKQKSTTTPSPTTESATTEEESTTTPLKTTTEHTTPPRTTTTSTTTTTESPTTSIIRIRRPLPKQPAPVFKVRTSSSTTTTTTTSTPETPAINRGPIWRKGGVIIDTTTSPRPLTTPRQWTVRGIRIRVTSTTTTEAPSTTRRVIHERPTTRVPWWKTTTVRTTTKPSTTTRRTTTEVPTTRVPWWKTTTASRWVAGPRHPPRFNQNQNWKQPIRKLQETVGRPVAPVNVDPISRSQPKPVVIHTGRYAGPTYNCRVLNPFTDGHPSDEHDSSCKMLYPGLSLDGTCRCFYKVAGRDEHGCATGFIYACRALGLRSISV</sequence>
<dbReference type="EMBL" id="WUAV01000006">
    <property type="protein sequence ID" value="KAF1748804.1"/>
    <property type="molecule type" value="Genomic_DNA"/>
</dbReference>
<dbReference type="GeneID" id="9826568"/>
<dbReference type="RefSeq" id="XP_003100292.2">
    <property type="nucleotide sequence ID" value="XM_003100244.2"/>
</dbReference>
<evidence type="ECO:0000256" key="1">
    <source>
        <dbReference type="SAM" id="MobiDB-lite"/>
    </source>
</evidence>
<dbReference type="KEGG" id="crq:GCK72_025271"/>
<accession>A0A6A5G2G9</accession>
<feature type="signal peptide" evidence="2">
    <location>
        <begin position="1"/>
        <end position="17"/>
    </location>
</feature>
<evidence type="ECO:0000313" key="4">
    <source>
        <dbReference type="Proteomes" id="UP000483820"/>
    </source>
</evidence>
<proteinExistence type="predicted"/>
<protein>
    <submittedName>
        <fullName evidence="3">Uncharacterized protein</fullName>
    </submittedName>
</protein>
<organism evidence="3 4">
    <name type="scientific">Caenorhabditis remanei</name>
    <name type="common">Caenorhabditis vulgaris</name>
    <dbReference type="NCBI Taxonomy" id="31234"/>
    <lineage>
        <taxon>Eukaryota</taxon>
        <taxon>Metazoa</taxon>
        <taxon>Ecdysozoa</taxon>
        <taxon>Nematoda</taxon>
        <taxon>Chromadorea</taxon>
        <taxon>Rhabditida</taxon>
        <taxon>Rhabditina</taxon>
        <taxon>Rhabditomorpha</taxon>
        <taxon>Rhabditoidea</taxon>
        <taxon>Rhabditidae</taxon>
        <taxon>Peloderinae</taxon>
        <taxon>Caenorhabditis</taxon>
    </lineage>
</organism>
<comment type="caution">
    <text evidence="3">The sequence shown here is derived from an EMBL/GenBank/DDBJ whole genome shotgun (WGS) entry which is preliminary data.</text>
</comment>
<reference evidence="3 4" key="1">
    <citation type="submission" date="2019-12" db="EMBL/GenBank/DDBJ databases">
        <title>Chromosome-level assembly of the Caenorhabditis remanei genome.</title>
        <authorList>
            <person name="Teterina A.A."/>
            <person name="Willis J.H."/>
            <person name="Phillips P.C."/>
        </authorList>
    </citation>
    <scope>NUCLEOTIDE SEQUENCE [LARGE SCALE GENOMIC DNA]</scope>
    <source>
        <strain evidence="3 4">PX506</strain>
        <tissue evidence="3">Whole organism</tissue>
    </source>
</reference>
<name>A0A6A5G2G9_CAERE</name>